<name>A0A1G2T3K3_9BACT</name>
<reference evidence="2 3" key="1">
    <citation type="journal article" date="2016" name="Nat. Commun.">
        <title>Thousands of microbial genomes shed light on interconnected biogeochemical processes in an aquifer system.</title>
        <authorList>
            <person name="Anantharaman K."/>
            <person name="Brown C.T."/>
            <person name="Hug L.A."/>
            <person name="Sharon I."/>
            <person name="Castelle C.J."/>
            <person name="Probst A.J."/>
            <person name="Thomas B.C."/>
            <person name="Singh A."/>
            <person name="Wilkins M.J."/>
            <person name="Karaoz U."/>
            <person name="Brodie E.L."/>
            <person name="Williams K.H."/>
            <person name="Hubbard S.S."/>
            <person name="Banfield J.F."/>
        </authorList>
    </citation>
    <scope>NUCLEOTIDE SEQUENCE [LARGE SCALE GENOMIC DNA]</scope>
</reference>
<accession>A0A1G2T3K3</accession>
<protein>
    <submittedName>
        <fullName evidence="2">Uncharacterized protein</fullName>
    </submittedName>
</protein>
<organism evidence="2 3">
    <name type="scientific">Candidatus Zambryskibacteria bacterium RIFCSPHIGHO2_01_FULL_49_18</name>
    <dbReference type="NCBI Taxonomy" id="1802740"/>
    <lineage>
        <taxon>Bacteria</taxon>
        <taxon>Candidatus Zambryskiibacteriota</taxon>
    </lineage>
</organism>
<proteinExistence type="predicted"/>
<feature type="region of interest" description="Disordered" evidence="1">
    <location>
        <begin position="1"/>
        <end position="22"/>
    </location>
</feature>
<gene>
    <name evidence="2" type="ORF">A2758_03410</name>
</gene>
<comment type="caution">
    <text evidence="2">The sequence shown here is derived from an EMBL/GenBank/DDBJ whole genome shotgun (WGS) entry which is preliminary data.</text>
</comment>
<evidence type="ECO:0000313" key="3">
    <source>
        <dbReference type="Proteomes" id="UP000178612"/>
    </source>
</evidence>
<dbReference type="AlphaFoldDB" id="A0A1G2T3K3"/>
<evidence type="ECO:0000313" key="2">
    <source>
        <dbReference type="EMBL" id="OHA91844.1"/>
    </source>
</evidence>
<dbReference type="EMBL" id="MHVJ01000005">
    <property type="protein sequence ID" value="OHA91844.1"/>
    <property type="molecule type" value="Genomic_DNA"/>
</dbReference>
<dbReference type="Proteomes" id="UP000178612">
    <property type="component" value="Unassembled WGS sequence"/>
</dbReference>
<feature type="compositionally biased region" description="Basic and acidic residues" evidence="1">
    <location>
        <begin position="74"/>
        <end position="88"/>
    </location>
</feature>
<evidence type="ECO:0000256" key="1">
    <source>
        <dbReference type="SAM" id="MobiDB-lite"/>
    </source>
</evidence>
<sequence>MTYLSMKPSDGSEKKTPEGSGRIFSDEEIQGFVDLGNVLMDIRKRMISEGWTIKDGVFTTPDGVSYTKETMPQYHEDQRKKRKAELQAKRRPQNG</sequence>
<feature type="region of interest" description="Disordered" evidence="1">
    <location>
        <begin position="62"/>
        <end position="95"/>
    </location>
</feature>